<sequence>MPNIKVFSGSSHPDLAKKTVDRLGIDLGKAVLKKFSNQETCVEIGESVRGEDVAEKSMIISWNC</sequence>
<evidence type="ECO:0000256" key="2">
    <source>
        <dbReference type="ARBA" id="ARBA00006478"/>
    </source>
</evidence>
<evidence type="ECO:0000256" key="1">
    <source>
        <dbReference type="ARBA" id="ARBA00004996"/>
    </source>
</evidence>
<accession>A0A132ADN7</accession>
<feature type="domain" description="Ribose-phosphate pyrophosphokinase N-terminal" evidence="9">
    <location>
        <begin position="4"/>
        <end position="53"/>
    </location>
</feature>
<evidence type="ECO:0000256" key="3">
    <source>
        <dbReference type="ARBA" id="ARBA00013247"/>
    </source>
</evidence>
<comment type="pathway">
    <text evidence="1">Metabolic intermediate biosynthesis; 5-phospho-alpha-D-ribose 1-diphosphate biosynthesis; 5-phospho-alpha-D-ribose 1-diphosphate from D-ribose 5-phosphate (route I): step 1/1.</text>
</comment>
<dbReference type="GO" id="GO:0006164">
    <property type="term" value="P:purine nucleotide biosynthetic process"/>
    <property type="evidence" value="ECO:0007669"/>
    <property type="project" value="TreeGrafter"/>
</dbReference>
<dbReference type="VEuPathDB" id="VectorBase:SSCA008333"/>
<dbReference type="AlphaFoldDB" id="A0A132ADN7"/>
<dbReference type="FunFam" id="3.40.50.2020:FF:000014">
    <property type="entry name" value="Ribose-phosphate pyrophosphokinase 1"/>
    <property type="match status" value="1"/>
</dbReference>
<evidence type="ECO:0000256" key="8">
    <source>
        <dbReference type="ARBA" id="ARBA00022840"/>
    </source>
</evidence>
<keyword evidence="5" id="KW-0545">Nucleotide biosynthesis</keyword>
<evidence type="ECO:0000256" key="4">
    <source>
        <dbReference type="ARBA" id="ARBA00022679"/>
    </source>
</evidence>
<evidence type="ECO:0000313" key="10">
    <source>
        <dbReference type="EMBL" id="KPM08969.1"/>
    </source>
</evidence>
<dbReference type="GO" id="GO:0002189">
    <property type="term" value="C:ribose phosphate diphosphokinase complex"/>
    <property type="evidence" value="ECO:0007669"/>
    <property type="project" value="TreeGrafter"/>
</dbReference>
<dbReference type="GO" id="GO:0005737">
    <property type="term" value="C:cytoplasm"/>
    <property type="evidence" value="ECO:0007669"/>
    <property type="project" value="TreeGrafter"/>
</dbReference>
<keyword evidence="8" id="KW-0067">ATP-binding</keyword>
<dbReference type="GO" id="GO:0000287">
    <property type="term" value="F:magnesium ion binding"/>
    <property type="evidence" value="ECO:0007669"/>
    <property type="project" value="InterPro"/>
</dbReference>
<comment type="similarity">
    <text evidence="2">Belongs to the ribose-phosphate pyrophosphokinase family.</text>
</comment>
<dbReference type="InterPro" id="IPR029057">
    <property type="entry name" value="PRTase-like"/>
</dbReference>
<evidence type="ECO:0000256" key="6">
    <source>
        <dbReference type="ARBA" id="ARBA00022741"/>
    </source>
</evidence>
<dbReference type="SMART" id="SM01400">
    <property type="entry name" value="Pribosyltran_N"/>
    <property type="match status" value="1"/>
</dbReference>
<evidence type="ECO:0000256" key="7">
    <source>
        <dbReference type="ARBA" id="ARBA00022777"/>
    </source>
</evidence>
<keyword evidence="4" id="KW-0808">Transferase</keyword>
<dbReference type="Gene3D" id="3.40.50.2020">
    <property type="match status" value="1"/>
</dbReference>
<dbReference type="GO" id="GO:0004749">
    <property type="term" value="F:ribose phosphate diphosphokinase activity"/>
    <property type="evidence" value="ECO:0007669"/>
    <property type="project" value="UniProtKB-EC"/>
</dbReference>
<dbReference type="EC" id="2.7.6.1" evidence="3"/>
<evidence type="ECO:0000259" key="9">
    <source>
        <dbReference type="Pfam" id="PF13793"/>
    </source>
</evidence>
<dbReference type="SUPFAM" id="SSF53271">
    <property type="entry name" value="PRTase-like"/>
    <property type="match status" value="1"/>
</dbReference>
<dbReference type="Pfam" id="PF13793">
    <property type="entry name" value="Pribosyltran_N"/>
    <property type="match status" value="1"/>
</dbReference>
<evidence type="ECO:0000313" key="11">
    <source>
        <dbReference type="Proteomes" id="UP000616769"/>
    </source>
</evidence>
<dbReference type="GO" id="GO:0005524">
    <property type="term" value="F:ATP binding"/>
    <property type="evidence" value="ECO:0007669"/>
    <property type="project" value="UniProtKB-KW"/>
</dbReference>
<gene>
    <name evidence="10" type="ORF">QR98_0074960</name>
</gene>
<organism evidence="10 11">
    <name type="scientific">Sarcoptes scabiei</name>
    <name type="common">Itch mite</name>
    <name type="synonym">Acarus scabiei</name>
    <dbReference type="NCBI Taxonomy" id="52283"/>
    <lineage>
        <taxon>Eukaryota</taxon>
        <taxon>Metazoa</taxon>
        <taxon>Ecdysozoa</taxon>
        <taxon>Arthropoda</taxon>
        <taxon>Chelicerata</taxon>
        <taxon>Arachnida</taxon>
        <taxon>Acari</taxon>
        <taxon>Acariformes</taxon>
        <taxon>Sarcoptiformes</taxon>
        <taxon>Astigmata</taxon>
        <taxon>Psoroptidia</taxon>
        <taxon>Sarcoptoidea</taxon>
        <taxon>Sarcoptidae</taxon>
        <taxon>Sarcoptinae</taxon>
        <taxon>Sarcoptes</taxon>
    </lineage>
</organism>
<keyword evidence="7" id="KW-0418">Kinase</keyword>
<reference evidence="10 11" key="1">
    <citation type="journal article" date="2015" name="Parasit. Vectors">
        <title>Draft genome of the scabies mite.</title>
        <authorList>
            <person name="Rider S.D.Jr."/>
            <person name="Morgan M.S."/>
            <person name="Arlian L.G."/>
        </authorList>
    </citation>
    <scope>NUCLEOTIDE SEQUENCE [LARGE SCALE GENOMIC DNA]</scope>
    <source>
        <strain evidence="10">Arlian Lab</strain>
    </source>
</reference>
<dbReference type="InterPro" id="IPR029099">
    <property type="entry name" value="Pribosyltran_N"/>
</dbReference>
<proteinExistence type="inferred from homology"/>
<keyword evidence="6" id="KW-0547">Nucleotide-binding</keyword>
<dbReference type="Proteomes" id="UP000616769">
    <property type="component" value="Unassembled WGS sequence"/>
</dbReference>
<dbReference type="PANTHER" id="PTHR10210">
    <property type="entry name" value="RIBOSE-PHOSPHATE DIPHOSPHOKINASE FAMILY MEMBER"/>
    <property type="match status" value="1"/>
</dbReference>
<dbReference type="GO" id="GO:0006015">
    <property type="term" value="P:5-phosphoribose 1-diphosphate biosynthetic process"/>
    <property type="evidence" value="ECO:0007669"/>
    <property type="project" value="TreeGrafter"/>
</dbReference>
<dbReference type="GO" id="GO:0016301">
    <property type="term" value="F:kinase activity"/>
    <property type="evidence" value="ECO:0007669"/>
    <property type="project" value="UniProtKB-KW"/>
</dbReference>
<dbReference type="PANTHER" id="PTHR10210:SF32">
    <property type="entry name" value="RIBOSE-PHOSPHATE PYROPHOSPHOKINASE 2"/>
    <property type="match status" value="1"/>
</dbReference>
<protein>
    <recommendedName>
        <fullName evidence="3">ribose-phosphate diphosphokinase</fullName>
        <ecNumber evidence="3">2.7.6.1</ecNumber>
    </recommendedName>
</protein>
<dbReference type="InterPro" id="IPR005946">
    <property type="entry name" value="Rib-P_diPkinase"/>
</dbReference>
<name>A0A132ADN7_SARSC</name>
<dbReference type="EMBL" id="JXLN01012950">
    <property type="protein sequence ID" value="KPM08969.1"/>
    <property type="molecule type" value="Genomic_DNA"/>
</dbReference>
<comment type="caution">
    <text evidence="10">The sequence shown here is derived from an EMBL/GenBank/DDBJ whole genome shotgun (WGS) entry which is preliminary data.</text>
</comment>
<evidence type="ECO:0000256" key="5">
    <source>
        <dbReference type="ARBA" id="ARBA00022727"/>
    </source>
</evidence>